<proteinExistence type="predicted"/>
<protein>
    <recommendedName>
        <fullName evidence="5">HTH cro/C1-type domain-containing protein</fullName>
    </recommendedName>
</protein>
<evidence type="ECO:0000256" key="1">
    <source>
        <dbReference type="SAM" id="Coils"/>
    </source>
</evidence>
<feature type="transmembrane region" description="Helical" evidence="2">
    <location>
        <begin position="12"/>
        <end position="34"/>
    </location>
</feature>
<feature type="coiled-coil region" evidence="1">
    <location>
        <begin position="115"/>
        <end position="145"/>
    </location>
</feature>
<reference evidence="3" key="1">
    <citation type="submission" date="2021-05" db="EMBL/GenBank/DDBJ databases">
        <authorList>
            <person name="Pietrasiak N."/>
            <person name="Ward R."/>
            <person name="Stajich J.E."/>
            <person name="Kurbessoian T."/>
        </authorList>
    </citation>
    <scope>NUCLEOTIDE SEQUENCE</scope>
    <source>
        <strain evidence="3">GSE-NOS-MK-12-04C</strain>
    </source>
</reference>
<accession>A0A951UUP3</accession>
<evidence type="ECO:0000313" key="3">
    <source>
        <dbReference type="EMBL" id="MBW4669972.1"/>
    </source>
</evidence>
<sequence>MIMLGNFDVKILLLVNFLVIFAIVVSMYLIQVAIDQTLTLQSDALLLKLMQRVGIPNWKALKVKSGLNKTAFLQLRDNEAAKLKFTEITNLATVFNLSVFELLEKLNIVQPNPELELSRQECSKLQQQLQQIATEKKTLRQEELQQQRVELTNDFRNSTICWMLTNYPSILQMVEVNPELPAKNLLSMFTPLDNLLSESGYETIGKACEQVAYNPQIHEPDATDISEGELVYIRFVGYQHQDKIICPAKVSRTLPENAG</sequence>
<dbReference type="Proteomes" id="UP000729701">
    <property type="component" value="Unassembled WGS sequence"/>
</dbReference>
<dbReference type="AlphaFoldDB" id="A0A951UUP3"/>
<gene>
    <name evidence="3" type="ORF">KME60_21800</name>
</gene>
<keyword evidence="2" id="KW-0812">Transmembrane</keyword>
<dbReference type="EMBL" id="JAHHGZ010000026">
    <property type="protein sequence ID" value="MBW4669972.1"/>
    <property type="molecule type" value="Genomic_DNA"/>
</dbReference>
<name>A0A951UUP3_9CYAN</name>
<keyword evidence="1" id="KW-0175">Coiled coil</keyword>
<evidence type="ECO:0008006" key="5">
    <source>
        <dbReference type="Google" id="ProtNLM"/>
    </source>
</evidence>
<keyword evidence="2" id="KW-1133">Transmembrane helix</keyword>
<organism evidence="3 4">
    <name type="scientific">Cyanomargarita calcarea GSE-NOS-MK-12-04C</name>
    <dbReference type="NCBI Taxonomy" id="2839659"/>
    <lineage>
        <taxon>Bacteria</taxon>
        <taxon>Bacillati</taxon>
        <taxon>Cyanobacteriota</taxon>
        <taxon>Cyanophyceae</taxon>
        <taxon>Nostocales</taxon>
        <taxon>Cyanomargaritaceae</taxon>
        <taxon>Cyanomargarita</taxon>
    </lineage>
</organism>
<reference evidence="3" key="2">
    <citation type="journal article" date="2022" name="Microbiol. Resour. Announc.">
        <title>Metagenome Sequencing to Explore Phylogenomics of Terrestrial Cyanobacteria.</title>
        <authorList>
            <person name="Ward R.D."/>
            <person name="Stajich J.E."/>
            <person name="Johansen J.R."/>
            <person name="Huntemann M."/>
            <person name="Clum A."/>
            <person name="Foster B."/>
            <person name="Foster B."/>
            <person name="Roux S."/>
            <person name="Palaniappan K."/>
            <person name="Varghese N."/>
            <person name="Mukherjee S."/>
            <person name="Reddy T.B.K."/>
            <person name="Daum C."/>
            <person name="Copeland A."/>
            <person name="Chen I.A."/>
            <person name="Ivanova N.N."/>
            <person name="Kyrpides N.C."/>
            <person name="Shapiro N."/>
            <person name="Eloe-Fadrosh E.A."/>
            <person name="Pietrasiak N."/>
        </authorList>
    </citation>
    <scope>NUCLEOTIDE SEQUENCE</scope>
    <source>
        <strain evidence="3">GSE-NOS-MK-12-04C</strain>
    </source>
</reference>
<evidence type="ECO:0000313" key="4">
    <source>
        <dbReference type="Proteomes" id="UP000729701"/>
    </source>
</evidence>
<keyword evidence="2" id="KW-0472">Membrane</keyword>
<comment type="caution">
    <text evidence="3">The sequence shown here is derived from an EMBL/GenBank/DDBJ whole genome shotgun (WGS) entry which is preliminary data.</text>
</comment>
<evidence type="ECO:0000256" key="2">
    <source>
        <dbReference type="SAM" id="Phobius"/>
    </source>
</evidence>